<dbReference type="EMBL" id="JABANO010007532">
    <property type="protein sequence ID" value="KAF4749949.1"/>
    <property type="molecule type" value="Genomic_DNA"/>
</dbReference>
<organism evidence="1 2">
    <name type="scientific">Perkinsus olseni</name>
    <name type="common">Perkinsus atlanticus</name>
    <dbReference type="NCBI Taxonomy" id="32597"/>
    <lineage>
        <taxon>Eukaryota</taxon>
        <taxon>Sar</taxon>
        <taxon>Alveolata</taxon>
        <taxon>Perkinsozoa</taxon>
        <taxon>Perkinsea</taxon>
        <taxon>Perkinsida</taxon>
        <taxon>Perkinsidae</taxon>
        <taxon>Perkinsus</taxon>
    </lineage>
</organism>
<protein>
    <submittedName>
        <fullName evidence="1">Uncharacterized protein</fullName>
    </submittedName>
</protein>
<sequence>CKLKVSPSAVGEDGETVKVSVSASSPMTTMSITYSGLPVLPREQESQDGQDGAPAIRPLSVTVHTRRLLNMINVSGVKLDTPPVVMVCAEYYLSLVLLLQGHMGRITTVLPALLAD</sequence>
<dbReference type="Gene3D" id="3.70.10.10">
    <property type="match status" value="1"/>
</dbReference>
<evidence type="ECO:0000313" key="1">
    <source>
        <dbReference type="EMBL" id="KAF4749949.1"/>
    </source>
</evidence>
<comment type="caution">
    <text evidence="1">The sequence shown here is derived from an EMBL/GenBank/DDBJ whole genome shotgun (WGS) entry which is preliminary data.</text>
</comment>
<dbReference type="AlphaFoldDB" id="A0A7J6TWZ8"/>
<accession>A0A7J6TWZ8</accession>
<evidence type="ECO:0000313" key="2">
    <source>
        <dbReference type="Proteomes" id="UP000553632"/>
    </source>
</evidence>
<feature type="non-terminal residue" evidence="1">
    <location>
        <position position="1"/>
    </location>
</feature>
<keyword evidence="2" id="KW-1185">Reference proteome</keyword>
<name>A0A7J6TWZ8_PEROL</name>
<proteinExistence type="predicted"/>
<reference evidence="1 2" key="1">
    <citation type="submission" date="2020-04" db="EMBL/GenBank/DDBJ databases">
        <title>Perkinsus olseni comparative genomics.</title>
        <authorList>
            <person name="Bogema D.R."/>
        </authorList>
    </citation>
    <scope>NUCLEOTIDE SEQUENCE [LARGE SCALE GENOMIC DNA]</scope>
    <source>
        <strain evidence="1 2">ATCC PRA-207</strain>
    </source>
</reference>
<gene>
    <name evidence="1" type="ORF">FOZ63_008687</name>
</gene>
<dbReference type="Proteomes" id="UP000553632">
    <property type="component" value="Unassembled WGS sequence"/>
</dbReference>